<accession>A0A2K2HD08</accession>
<feature type="domain" description="Flagellin N-terminal" evidence="4">
    <location>
        <begin position="5"/>
        <end position="143"/>
    </location>
</feature>
<dbReference type="OrthoDB" id="9796789at2"/>
<dbReference type="EMBL" id="PPFX01000005">
    <property type="protein sequence ID" value="PNU21164.1"/>
    <property type="molecule type" value="Genomic_DNA"/>
</dbReference>
<comment type="caution">
    <text evidence="6">The sequence shown here is derived from an EMBL/GenBank/DDBJ whole genome shotgun (WGS) entry which is preliminary data.</text>
</comment>
<evidence type="ECO:0000256" key="3">
    <source>
        <dbReference type="RuleBase" id="RU362073"/>
    </source>
</evidence>
<dbReference type="Proteomes" id="UP000236340">
    <property type="component" value="Unassembled WGS sequence"/>
</dbReference>
<keyword evidence="6" id="KW-0969">Cilium</keyword>
<dbReference type="RefSeq" id="WP_103114457.1">
    <property type="nucleotide sequence ID" value="NZ_PPFX01000005.1"/>
</dbReference>
<evidence type="ECO:0000313" key="7">
    <source>
        <dbReference type="Proteomes" id="UP000236340"/>
    </source>
</evidence>
<evidence type="ECO:0000259" key="5">
    <source>
        <dbReference type="Pfam" id="PF00700"/>
    </source>
</evidence>
<dbReference type="PRINTS" id="PR00207">
    <property type="entry name" value="FLAGELLIN"/>
</dbReference>
<dbReference type="GO" id="GO:0009288">
    <property type="term" value="C:bacterial-type flagellum"/>
    <property type="evidence" value="ECO:0007669"/>
    <property type="project" value="UniProtKB-SubCell"/>
</dbReference>
<dbReference type="NCBIfam" id="NF009448">
    <property type="entry name" value="PRK12806.1"/>
    <property type="match status" value="1"/>
</dbReference>
<dbReference type="GO" id="GO:0005198">
    <property type="term" value="F:structural molecule activity"/>
    <property type="evidence" value="ECO:0007669"/>
    <property type="project" value="UniProtKB-UniRule"/>
</dbReference>
<name>A0A2K2HD08_9BACT</name>
<dbReference type="Gene3D" id="6.10.280.190">
    <property type="match status" value="1"/>
</dbReference>
<evidence type="ECO:0000256" key="2">
    <source>
        <dbReference type="ARBA" id="ARBA00023143"/>
    </source>
</evidence>
<dbReference type="Gene3D" id="6.10.10.10">
    <property type="entry name" value="Flagellar export chaperone, C-terminal domain"/>
    <property type="match status" value="1"/>
</dbReference>
<evidence type="ECO:0000259" key="4">
    <source>
        <dbReference type="Pfam" id="PF00669"/>
    </source>
</evidence>
<keyword evidence="6" id="KW-0282">Flagellum</keyword>
<organism evidence="6 7">
    <name type="scientific">Geothermobacter hydrogeniphilus</name>
    <dbReference type="NCBI Taxonomy" id="1969733"/>
    <lineage>
        <taxon>Bacteria</taxon>
        <taxon>Pseudomonadati</taxon>
        <taxon>Thermodesulfobacteriota</taxon>
        <taxon>Desulfuromonadia</taxon>
        <taxon>Desulfuromonadales</taxon>
        <taxon>Geothermobacteraceae</taxon>
        <taxon>Geothermobacter</taxon>
    </lineage>
</organism>
<sequence>MALTINTNVASLNAQRNLNKSQNALGKSMQRLSSGLRINSAKDDAAGLAIANRMTSQIRGLNQASRNANDGISLAQTAEGALQESTNILQRIRELSLQSANDTNTSSDRSSMQAEVGQLQNELDRIATTTTFNGRRVLDGSFTGATFQVGANAGETISFNISSAKASSLGHIASGTGTAVTANTTTGMTIAVGSGTATTIASSANFAHATDTTYRGADSAYAKAAAINDAGIAGLSVSAKTEVATTTWANIGGTTGDTYGLKINGVDVYSTGTDVSGAALTVTDVRNAINAVSDQTGVIASDDGTDLTLTAADGRNIVVTESGTSTGFTGKGTVAASGSANRGKITMDATDTITVTGGTESGLTSIAKDTAGVDSIDISTANGAQTAIKRVDAALGAIDQIRGDLGAVQNRFETTIANLQNVAENLSAARSRTLDADIAQETSAMTKSNILQQAGVSILAQANQAPQLALSLLK</sequence>
<dbReference type="PANTHER" id="PTHR42792:SF2">
    <property type="entry name" value="FLAGELLIN"/>
    <property type="match status" value="1"/>
</dbReference>
<keyword evidence="6" id="KW-0966">Cell projection</keyword>
<dbReference type="AlphaFoldDB" id="A0A2K2HD08"/>
<dbReference type="Gene3D" id="1.20.1330.10">
    <property type="entry name" value="f41 fragment of flagellin, N-terminal domain"/>
    <property type="match status" value="1"/>
</dbReference>
<protein>
    <recommendedName>
        <fullName evidence="3">Flagellin</fullName>
    </recommendedName>
</protein>
<comment type="similarity">
    <text evidence="1 3">Belongs to the bacterial flagellin family.</text>
</comment>
<keyword evidence="3" id="KW-0964">Secreted</keyword>
<dbReference type="PANTHER" id="PTHR42792">
    <property type="entry name" value="FLAGELLIN"/>
    <property type="match status" value="1"/>
</dbReference>
<comment type="subcellular location">
    <subcellularLocation>
        <location evidence="3">Secreted</location>
    </subcellularLocation>
    <subcellularLocation>
        <location evidence="3">Bacterial flagellum</location>
    </subcellularLocation>
</comment>
<comment type="function">
    <text evidence="3">Flagellin is the subunit protein which polymerizes to form the filaments of bacterial flagella.</text>
</comment>
<evidence type="ECO:0000256" key="1">
    <source>
        <dbReference type="ARBA" id="ARBA00005709"/>
    </source>
</evidence>
<dbReference type="GO" id="GO:0005576">
    <property type="term" value="C:extracellular region"/>
    <property type="evidence" value="ECO:0007669"/>
    <property type="project" value="UniProtKB-SubCell"/>
</dbReference>
<dbReference type="Gene3D" id="2.170.280.10">
    <property type="entry name" value="f41 fragment of flagellin, middle domain"/>
    <property type="match status" value="1"/>
</dbReference>
<feature type="domain" description="Flagellin C-terminal" evidence="5">
    <location>
        <begin position="388"/>
        <end position="473"/>
    </location>
</feature>
<keyword evidence="2 3" id="KW-0975">Bacterial flagellum</keyword>
<dbReference type="SUPFAM" id="SSF64518">
    <property type="entry name" value="Phase 1 flagellin"/>
    <property type="match status" value="1"/>
</dbReference>
<dbReference type="InterPro" id="IPR042187">
    <property type="entry name" value="Flagellin_C_sub2"/>
</dbReference>
<dbReference type="InterPro" id="IPR001029">
    <property type="entry name" value="Flagellin_N"/>
</dbReference>
<proteinExistence type="inferred from homology"/>
<dbReference type="InterPro" id="IPR001492">
    <property type="entry name" value="Flagellin"/>
</dbReference>
<dbReference type="Pfam" id="PF00669">
    <property type="entry name" value="Flagellin_N"/>
    <property type="match status" value="1"/>
</dbReference>
<evidence type="ECO:0000313" key="6">
    <source>
        <dbReference type="EMBL" id="PNU21164.1"/>
    </source>
</evidence>
<dbReference type="Gene3D" id="2.30.220.10">
    <property type="entry name" value="f41 fragment of flagellin, C-terminal domain"/>
    <property type="match status" value="1"/>
</dbReference>
<reference evidence="6 7" key="1">
    <citation type="journal article" date="2018" name="Genome Announc.">
        <title>Genome Sequence of Geothermobacter sp. HR-1 Iron Reducer from the Loihi Seamount.</title>
        <authorList>
            <person name="Smith H."/>
            <person name="Abuyen K."/>
            <person name="Tremblay J."/>
            <person name="Savalia P."/>
            <person name="Perez-Rodriguez I."/>
            <person name="Emerson D."/>
            <person name="Tully B."/>
            <person name="Amend J."/>
        </authorList>
    </citation>
    <scope>NUCLEOTIDE SEQUENCE [LARGE SCALE GENOMIC DNA]</scope>
    <source>
        <strain evidence="6 7">HR-1</strain>
    </source>
</reference>
<dbReference type="InterPro" id="IPR046358">
    <property type="entry name" value="Flagellin_C"/>
</dbReference>
<gene>
    <name evidence="6" type="ORF">C2E25_03775</name>
</gene>
<dbReference type="Pfam" id="PF00700">
    <property type="entry name" value="Flagellin_C"/>
    <property type="match status" value="1"/>
</dbReference>